<evidence type="ECO:0000256" key="5">
    <source>
        <dbReference type="SAM" id="SignalP"/>
    </source>
</evidence>
<proteinExistence type="predicted"/>
<dbReference type="Gene3D" id="1.10.530.10">
    <property type="match status" value="1"/>
</dbReference>
<accession>A0A2W2ACW5</accession>
<dbReference type="Pfam" id="PF00182">
    <property type="entry name" value="Glyco_hydro_19"/>
    <property type="match status" value="1"/>
</dbReference>
<dbReference type="CDD" id="cd00325">
    <property type="entry name" value="chitinase_GH19"/>
    <property type="match status" value="1"/>
</dbReference>
<dbReference type="GO" id="GO:0050832">
    <property type="term" value="P:defense response to fungus"/>
    <property type="evidence" value="ECO:0007669"/>
    <property type="project" value="UniProtKB-ARBA"/>
</dbReference>
<evidence type="ECO:0000256" key="3">
    <source>
        <dbReference type="PIRSR" id="PIRSR001060-1"/>
    </source>
</evidence>
<evidence type="ECO:0000313" key="8">
    <source>
        <dbReference type="Proteomes" id="UP000248745"/>
    </source>
</evidence>
<dbReference type="PROSITE" id="PS00774">
    <property type="entry name" value="CHITINASE_19_2"/>
    <property type="match status" value="1"/>
</dbReference>
<keyword evidence="5" id="KW-0732">Signal</keyword>
<name>A0A2W2ACW5_9BACT</name>
<gene>
    <name evidence="7" type="ORF">DN068_18060</name>
</gene>
<organism evidence="7 8">
    <name type="scientific">Taibaiella soli</name>
    <dbReference type="NCBI Taxonomy" id="1649169"/>
    <lineage>
        <taxon>Bacteria</taxon>
        <taxon>Pseudomonadati</taxon>
        <taxon>Bacteroidota</taxon>
        <taxon>Chitinophagia</taxon>
        <taxon>Chitinophagales</taxon>
        <taxon>Chitinophagaceae</taxon>
        <taxon>Taibaiella</taxon>
    </lineage>
</organism>
<dbReference type="EMBL" id="QKTW01000024">
    <property type="protein sequence ID" value="PZF71472.1"/>
    <property type="molecule type" value="Genomic_DNA"/>
</dbReference>
<dbReference type="GO" id="GO:0006032">
    <property type="term" value="P:chitin catabolic process"/>
    <property type="evidence" value="ECO:0007669"/>
    <property type="project" value="InterPro"/>
</dbReference>
<dbReference type="OrthoDB" id="6018988at2"/>
<dbReference type="PANTHER" id="PTHR22595">
    <property type="entry name" value="CHITINASE-RELATED"/>
    <property type="match status" value="1"/>
</dbReference>
<dbReference type="GO" id="GO:0016998">
    <property type="term" value="P:cell wall macromolecule catabolic process"/>
    <property type="evidence" value="ECO:0007669"/>
    <property type="project" value="InterPro"/>
</dbReference>
<feature type="signal peptide" evidence="5">
    <location>
        <begin position="1"/>
        <end position="21"/>
    </location>
</feature>
<keyword evidence="2 4" id="KW-1015">Disulfide bond</keyword>
<feature type="chain" id="PRO_5016131104" evidence="5">
    <location>
        <begin position="22"/>
        <end position="285"/>
    </location>
</feature>
<dbReference type="GO" id="GO:0005975">
    <property type="term" value="P:carbohydrate metabolic process"/>
    <property type="evidence" value="ECO:0007669"/>
    <property type="project" value="InterPro"/>
</dbReference>
<keyword evidence="1" id="KW-0611">Plant defense</keyword>
<sequence length="285" mass="32635">MHKHLLFFLAFSCSFAMPSIAQKSCVMRFLNEQKWNELFPNRYGVSTYKDPKRAAAPAIDFYSFQAFCKAAKQFPNFLNEGKEADRKRELAAFLANAAQETSGGWDEAPGGYFKWGFYFLEEQDWSKTHNNYADTSKKNWLPANGVSYHGRGPKQLSWNYNYGQFSEAYFGDKDSLLRHPELLATDPVVSFASAIWFWMTAQPPKPSCHDIMIQKWIPTTRDSAANRYPGFGTTVNVINGGVECGLANPKKKTQNRYAYYLYFCKYFKVDPGKNADCNGQKPFNF</sequence>
<feature type="active site" description="Proton donor" evidence="3">
    <location>
        <position position="100"/>
    </location>
</feature>
<feature type="disulfide bond" evidence="4">
    <location>
        <begin position="244"/>
        <end position="277"/>
    </location>
</feature>
<evidence type="ECO:0000313" key="7">
    <source>
        <dbReference type="EMBL" id="PZF71472.1"/>
    </source>
</evidence>
<keyword evidence="8" id="KW-1185">Reference proteome</keyword>
<dbReference type="PIRSF" id="PIRSF001060">
    <property type="entry name" value="Endochitinase"/>
    <property type="match status" value="1"/>
</dbReference>
<evidence type="ECO:0000256" key="4">
    <source>
        <dbReference type="PIRSR" id="PIRSR001060-2"/>
    </source>
</evidence>
<dbReference type="PANTHER" id="PTHR22595:SF79">
    <property type="entry name" value="CHITINASE 12"/>
    <property type="match status" value="1"/>
</dbReference>
<dbReference type="InterPro" id="IPR016283">
    <property type="entry name" value="Glyco_hydro_19"/>
</dbReference>
<dbReference type="InterPro" id="IPR000726">
    <property type="entry name" value="Glyco_hydro_19_cat"/>
</dbReference>
<dbReference type="Proteomes" id="UP000248745">
    <property type="component" value="Unassembled WGS sequence"/>
</dbReference>
<dbReference type="Gene3D" id="3.30.20.10">
    <property type="entry name" value="Endochitinase, domain 2"/>
    <property type="match status" value="1"/>
</dbReference>
<comment type="caution">
    <text evidence="7">The sequence shown here is derived from an EMBL/GenBank/DDBJ whole genome shotgun (WGS) entry which is preliminary data.</text>
</comment>
<reference evidence="7 8" key="1">
    <citation type="submission" date="2018-06" db="EMBL/GenBank/DDBJ databases">
        <title>Mucibacter soli gen. nov., sp. nov., a new member of the family Chitinophagaceae producing mucin.</title>
        <authorList>
            <person name="Kim M.-K."/>
            <person name="Park S."/>
            <person name="Kim T.-S."/>
            <person name="Joung Y."/>
            <person name="Han J.-H."/>
            <person name="Kim S.B."/>
        </authorList>
    </citation>
    <scope>NUCLEOTIDE SEQUENCE [LARGE SCALE GENOMIC DNA]</scope>
    <source>
        <strain evidence="7 8">R1-15</strain>
    </source>
</reference>
<dbReference type="InterPro" id="IPR023346">
    <property type="entry name" value="Lysozyme-like_dom_sf"/>
</dbReference>
<dbReference type="SUPFAM" id="SSF53955">
    <property type="entry name" value="Lysozyme-like"/>
    <property type="match status" value="1"/>
</dbReference>
<protein>
    <submittedName>
        <fullName evidence="7">Chitinase</fullName>
    </submittedName>
</protein>
<evidence type="ECO:0000256" key="2">
    <source>
        <dbReference type="ARBA" id="ARBA00023157"/>
    </source>
</evidence>
<feature type="domain" description="Glycoside hydrolase family 19 catalytic" evidence="6">
    <location>
        <begin position="189"/>
        <end position="199"/>
    </location>
</feature>
<evidence type="ECO:0000256" key="1">
    <source>
        <dbReference type="ARBA" id="ARBA00022821"/>
    </source>
</evidence>
<evidence type="ECO:0000259" key="6">
    <source>
        <dbReference type="PROSITE" id="PS00774"/>
    </source>
</evidence>
<dbReference type="GO" id="GO:0004568">
    <property type="term" value="F:chitinase activity"/>
    <property type="evidence" value="ECO:0007669"/>
    <property type="project" value="InterPro"/>
</dbReference>
<dbReference type="AlphaFoldDB" id="A0A2W2ACW5"/>